<accession>A0A6C0P1L8</accession>
<dbReference type="RefSeq" id="WP_162641967.1">
    <property type="nucleotide sequence ID" value="NZ_CP048286.1"/>
</dbReference>
<dbReference type="Gene3D" id="3.40.190.10">
    <property type="entry name" value="Periplasmic binding protein-like II"/>
    <property type="match status" value="2"/>
</dbReference>
<dbReference type="Proteomes" id="UP000479114">
    <property type="component" value="Chromosome"/>
</dbReference>
<evidence type="ECO:0000259" key="2">
    <source>
        <dbReference type="Pfam" id="PF09084"/>
    </source>
</evidence>
<feature type="domain" description="SsuA/THI5-like" evidence="2">
    <location>
        <begin position="55"/>
        <end position="269"/>
    </location>
</feature>
<dbReference type="InterPro" id="IPR027939">
    <property type="entry name" value="NMT1/THI5"/>
</dbReference>
<organism evidence="3 4">
    <name type="scientific">Paenibacillus rhizovicinus</name>
    <dbReference type="NCBI Taxonomy" id="2704463"/>
    <lineage>
        <taxon>Bacteria</taxon>
        <taxon>Bacillati</taxon>
        <taxon>Bacillota</taxon>
        <taxon>Bacilli</taxon>
        <taxon>Bacillales</taxon>
        <taxon>Paenibacillaceae</taxon>
        <taxon>Paenibacillus</taxon>
    </lineage>
</organism>
<keyword evidence="4" id="KW-1185">Reference proteome</keyword>
<evidence type="ECO:0000313" key="4">
    <source>
        <dbReference type="Proteomes" id="UP000479114"/>
    </source>
</evidence>
<evidence type="ECO:0000313" key="3">
    <source>
        <dbReference type="EMBL" id="QHW32384.1"/>
    </source>
</evidence>
<dbReference type="PANTHER" id="PTHR31528">
    <property type="entry name" value="4-AMINO-5-HYDROXYMETHYL-2-METHYLPYRIMIDINE PHOSPHATE SYNTHASE THI11-RELATED"/>
    <property type="match status" value="1"/>
</dbReference>
<dbReference type="AlphaFoldDB" id="A0A6C0P1L8"/>
<dbReference type="Pfam" id="PF09084">
    <property type="entry name" value="NMT1"/>
    <property type="match status" value="1"/>
</dbReference>
<sequence length="342" mass="36402">MTKPIVTALLAASLFLLSGCGSSNSSDATNTSDAGNGNAGKPLQKISLMLDWYPNAVHSFLYAAQDEGYFAKAGLDVDIQMPADTNDALKLVAAGKIDLALTYQPQVLMARGENIPVKSIAAIVRHPLNHLMVAADSGIQSPKDLAGKTVGFSSIPLYEAMARTMIKQDGGDPDKAKMVDVGYDLIPSIATGKVDAIIGGFINHEQLLLAKEGHPVTSLDPAAYGVPDYYELVLAASDDGLKDKKDLLTKFVTAAAEGQQYVADHPDEALATLMKHEDKNSPLDADIEKQSLQILLPLMTDQGQPFGSQDPASWDSVQTWLKDNSLLTTGVTASDAYVNLTK</sequence>
<dbReference type="PROSITE" id="PS51257">
    <property type="entry name" value="PROKAR_LIPOPROTEIN"/>
    <property type="match status" value="1"/>
</dbReference>
<dbReference type="InterPro" id="IPR015168">
    <property type="entry name" value="SsuA/THI5"/>
</dbReference>
<name>A0A6C0P1L8_9BACL</name>
<evidence type="ECO:0000256" key="1">
    <source>
        <dbReference type="SAM" id="SignalP"/>
    </source>
</evidence>
<dbReference type="GO" id="GO:0009228">
    <property type="term" value="P:thiamine biosynthetic process"/>
    <property type="evidence" value="ECO:0007669"/>
    <property type="project" value="InterPro"/>
</dbReference>
<feature type="chain" id="PRO_5039313956" evidence="1">
    <location>
        <begin position="26"/>
        <end position="342"/>
    </location>
</feature>
<dbReference type="KEGG" id="prz:GZH47_17260"/>
<feature type="signal peptide" evidence="1">
    <location>
        <begin position="1"/>
        <end position="25"/>
    </location>
</feature>
<dbReference type="EMBL" id="CP048286">
    <property type="protein sequence ID" value="QHW32384.1"/>
    <property type="molecule type" value="Genomic_DNA"/>
</dbReference>
<dbReference type="PANTHER" id="PTHR31528:SF3">
    <property type="entry name" value="THIAMINE BIOSYNTHESIS PROTEIN HI_0357-RELATED"/>
    <property type="match status" value="1"/>
</dbReference>
<reference evidence="3 4" key="1">
    <citation type="submission" date="2020-02" db="EMBL/GenBank/DDBJ databases">
        <title>Paenibacillus sp. nov., isolated from rhizosphere soil of tomato.</title>
        <authorList>
            <person name="Weon H.-Y."/>
            <person name="Lee S.A."/>
        </authorList>
    </citation>
    <scope>NUCLEOTIDE SEQUENCE [LARGE SCALE GENOMIC DNA]</scope>
    <source>
        <strain evidence="3 4">14171R-81</strain>
    </source>
</reference>
<dbReference type="SUPFAM" id="SSF53850">
    <property type="entry name" value="Periplasmic binding protein-like II"/>
    <property type="match status" value="1"/>
</dbReference>
<gene>
    <name evidence="3" type="ORF">GZH47_17260</name>
</gene>
<proteinExistence type="predicted"/>
<protein>
    <submittedName>
        <fullName evidence="3">ABC transporter substrate-binding protein</fullName>
    </submittedName>
</protein>
<keyword evidence="1" id="KW-0732">Signal</keyword>